<evidence type="ECO:0000313" key="3">
    <source>
        <dbReference type="Proteomes" id="UP000664521"/>
    </source>
</evidence>
<name>A0A8H3PII5_9LECA</name>
<feature type="compositionally biased region" description="Low complexity" evidence="1">
    <location>
        <begin position="199"/>
        <end position="209"/>
    </location>
</feature>
<dbReference type="Proteomes" id="UP000664521">
    <property type="component" value="Unassembled WGS sequence"/>
</dbReference>
<feature type="compositionally biased region" description="Polar residues" evidence="1">
    <location>
        <begin position="256"/>
        <end position="282"/>
    </location>
</feature>
<feature type="compositionally biased region" description="Low complexity" evidence="1">
    <location>
        <begin position="92"/>
        <end position="115"/>
    </location>
</feature>
<protein>
    <submittedName>
        <fullName evidence="2">Uncharacterized protein</fullName>
    </submittedName>
</protein>
<proteinExistence type="predicted"/>
<evidence type="ECO:0000313" key="2">
    <source>
        <dbReference type="EMBL" id="CAF9941583.1"/>
    </source>
</evidence>
<keyword evidence="3" id="KW-1185">Reference proteome</keyword>
<sequence length="590" mass="65982">MALKKTAPYKQPTRVNDTRNETPHTRHILASGSRDELGATASGGVSHRRKLVVDEDDEEEDDSADGNKSPSPSKSIVASTKQKKLAAAVTGSVKAKSASQPSAAKSVSKVVGSKSTTQPLGPKSVFQSSKPSAASRSASKGMTRVVNDEDEDDVSQPSPKQARVSKPSAASASKGRKRVVNDEDEDDFSEPSPKQARVSKPSAASGSASKGRKRVVNDEDEDDISQLSPKRAHVSKPNQSFRSMLEAEDDVEPSPRSLTRSRTNSSGTLQAVSNLNSQTRNGTGNGKGNASKPSPPPASTPKSKPLGELPKRMKAPKQAVERNVESQKSRETLLSKTEASAMEELNIVTRRYYLAFLSNTMTDEPVRHVFPNMRHTHPQYKEAKARVAASYKSWKRGVLKQVEAFTERWIAAAKPEVAERRRNMTTFEELKKELDGEFCIEWAEKLFKFATVVIDFENLDKKAMRFVRYTFVCSITLHRLNQLHEEYPSDIRFVKYKRQHLLDTYDGFHLLSRFTTQTIAWYPEREVPRPCQHRREPKININEDSDMQSDEDDVDIDPHPQADEEDLDEEVYNRDPEDLEPREMEEIADS</sequence>
<evidence type="ECO:0000256" key="1">
    <source>
        <dbReference type="SAM" id="MobiDB-lite"/>
    </source>
</evidence>
<feature type="compositionally biased region" description="Acidic residues" evidence="1">
    <location>
        <begin position="543"/>
        <end position="555"/>
    </location>
</feature>
<feature type="compositionally biased region" description="Basic and acidic residues" evidence="1">
    <location>
        <begin position="319"/>
        <end position="332"/>
    </location>
</feature>
<feature type="compositionally biased region" description="Polar residues" evidence="1">
    <location>
        <begin position="66"/>
        <end position="80"/>
    </location>
</feature>
<feature type="compositionally biased region" description="Low complexity" evidence="1">
    <location>
        <begin position="128"/>
        <end position="140"/>
    </location>
</feature>
<feature type="region of interest" description="Disordered" evidence="1">
    <location>
        <begin position="532"/>
        <end position="590"/>
    </location>
</feature>
<feature type="region of interest" description="Disordered" evidence="1">
    <location>
        <begin position="1"/>
        <end position="332"/>
    </location>
</feature>
<comment type="caution">
    <text evidence="2">The sequence shown here is derived from an EMBL/GenBank/DDBJ whole genome shotgun (WGS) entry which is preliminary data.</text>
</comment>
<organism evidence="2 3">
    <name type="scientific">Heterodermia speciosa</name>
    <dbReference type="NCBI Taxonomy" id="116794"/>
    <lineage>
        <taxon>Eukaryota</taxon>
        <taxon>Fungi</taxon>
        <taxon>Dikarya</taxon>
        <taxon>Ascomycota</taxon>
        <taxon>Pezizomycotina</taxon>
        <taxon>Lecanoromycetes</taxon>
        <taxon>OSLEUM clade</taxon>
        <taxon>Lecanoromycetidae</taxon>
        <taxon>Caliciales</taxon>
        <taxon>Physciaceae</taxon>
        <taxon>Heterodermia</taxon>
    </lineage>
</organism>
<feature type="compositionally biased region" description="Basic and acidic residues" evidence="1">
    <location>
        <begin position="571"/>
        <end position="590"/>
    </location>
</feature>
<feature type="compositionally biased region" description="Acidic residues" evidence="1">
    <location>
        <begin position="54"/>
        <end position="64"/>
    </location>
</feature>
<dbReference type="AlphaFoldDB" id="A0A8H3PII5"/>
<reference evidence="2" key="1">
    <citation type="submission" date="2021-03" db="EMBL/GenBank/DDBJ databases">
        <authorList>
            <person name="Tagirdzhanova G."/>
        </authorList>
    </citation>
    <scope>NUCLEOTIDE SEQUENCE</scope>
</reference>
<gene>
    <name evidence="2" type="ORF">HETSPECPRED_003644</name>
</gene>
<dbReference type="EMBL" id="CAJPDS010000209">
    <property type="protein sequence ID" value="CAF9941583.1"/>
    <property type="molecule type" value="Genomic_DNA"/>
</dbReference>
<accession>A0A8H3PII5</accession>